<comment type="caution">
    <text evidence="1">The sequence shown here is derived from an EMBL/GenBank/DDBJ whole genome shotgun (WGS) entry which is preliminary data.</text>
</comment>
<gene>
    <name evidence="1" type="ORF">Tci_688778</name>
</gene>
<feature type="non-terminal residue" evidence="1">
    <location>
        <position position="1"/>
    </location>
</feature>
<accession>A0A699L4J9</accession>
<dbReference type="AlphaFoldDB" id="A0A699L4J9"/>
<organism evidence="1">
    <name type="scientific">Tanacetum cinerariifolium</name>
    <name type="common">Dalmatian daisy</name>
    <name type="synonym">Chrysanthemum cinerariifolium</name>
    <dbReference type="NCBI Taxonomy" id="118510"/>
    <lineage>
        <taxon>Eukaryota</taxon>
        <taxon>Viridiplantae</taxon>
        <taxon>Streptophyta</taxon>
        <taxon>Embryophyta</taxon>
        <taxon>Tracheophyta</taxon>
        <taxon>Spermatophyta</taxon>
        <taxon>Magnoliopsida</taxon>
        <taxon>eudicotyledons</taxon>
        <taxon>Gunneridae</taxon>
        <taxon>Pentapetalae</taxon>
        <taxon>asterids</taxon>
        <taxon>campanulids</taxon>
        <taxon>Asterales</taxon>
        <taxon>Asteraceae</taxon>
        <taxon>Asteroideae</taxon>
        <taxon>Anthemideae</taxon>
        <taxon>Anthemidinae</taxon>
        <taxon>Tanacetum</taxon>
    </lineage>
</organism>
<reference evidence="1" key="1">
    <citation type="journal article" date="2019" name="Sci. Rep.">
        <title>Draft genome of Tanacetum cinerariifolium, the natural source of mosquito coil.</title>
        <authorList>
            <person name="Yamashiro T."/>
            <person name="Shiraishi A."/>
            <person name="Satake H."/>
            <person name="Nakayama K."/>
        </authorList>
    </citation>
    <scope>NUCLEOTIDE SEQUENCE</scope>
</reference>
<dbReference type="EMBL" id="BKCJ010566789">
    <property type="protein sequence ID" value="GFB16807.1"/>
    <property type="molecule type" value="Genomic_DNA"/>
</dbReference>
<evidence type="ECO:0000313" key="1">
    <source>
        <dbReference type="EMBL" id="GFB16807.1"/>
    </source>
</evidence>
<name>A0A699L4J9_TANCI</name>
<proteinExistence type="predicted"/>
<sequence>AIYEDGRILPGTLYDFT</sequence>
<protein>
    <submittedName>
        <fullName evidence="1">Uncharacterized protein</fullName>
    </submittedName>
</protein>